<evidence type="ECO:0000313" key="2">
    <source>
        <dbReference type="EMBL" id="MEU9355645.1"/>
    </source>
</evidence>
<keyword evidence="1" id="KW-0802">TPR repeat</keyword>
<gene>
    <name evidence="2" type="ORF">AB0D65_32795</name>
</gene>
<evidence type="ECO:0000313" key="3">
    <source>
        <dbReference type="Proteomes" id="UP001551582"/>
    </source>
</evidence>
<protein>
    <recommendedName>
        <fullName evidence="4">Tetratricopeptide repeat protein</fullName>
    </recommendedName>
</protein>
<dbReference type="PROSITE" id="PS50005">
    <property type="entry name" value="TPR"/>
    <property type="match status" value="1"/>
</dbReference>
<keyword evidence="3" id="KW-1185">Reference proteome</keyword>
<accession>A0ABV3EES1</accession>
<dbReference type="InterPro" id="IPR011990">
    <property type="entry name" value="TPR-like_helical_dom_sf"/>
</dbReference>
<comment type="caution">
    <text evidence="2">The sequence shown here is derived from an EMBL/GenBank/DDBJ whole genome shotgun (WGS) entry which is preliminary data.</text>
</comment>
<dbReference type="Gene3D" id="1.25.40.10">
    <property type="entry name" value="Tetratricopeptide repeat domain"/>
    <property type="match status" value="2"/>
</dbReference>
<dbReference type="InterPro" id="IPR019734">
    <property type="entry name" value="TPR_rpt"/>
</dbReference>
<feature type="repeat" description="TPR" evidence="1">
    <location>
        <begin position="437"/>
        <end position="470"/>
    </location>
</feature>
<name>A0ABV3EES1_9ACTN</name>
<evidence type="ECO:0000256" key="1">
    <source>
        <dbReference type="PROSITE-ProRule" id="PRU00339"/>
    </source>
</evidence>
<dbReference type="RefSeq" id="WP_359988763.1">
    <property type="nucleotide sequence ID" value="NZ_JBEZLS010000033.1"/>
</dbReference>
<evidence type="ECO:0008006" key="4">
    <source>
        <dbReference type="Google" id="ProtNLM"/>
    </source>
</evidence>
<organism evidence="2 3">
    <name type="scientific">Streptomyces griseoloalbus</name>
    <dbReference type="NCBI Taxonomy" id="67303"/>
    <lineage>
        <taxon>Bacteria</taxon>
        <taxon>Bacillati</taxon>
        <taxon>Actinomycetota</taxon>
        <taxon>Actinomycetes</taxon>
        <taxon>Kitasatosporales</taxon>
        <taxon>Streptomycetaceae</taxon>
        <taxon>Streptomyces</taxon>
    </lineage>
</organism>
<reference evidence="2 3" key="1">
    <citation type="submission" date="2024-06" db="EMBL/GenBank/DDBJ databases">
        <title>The Natural Products Discovery Center: Release of the First 8490 Sequenced Strains for Exploring Actinobacteria Biosynthetic Diversity.</title>
        <authorList>
            <person name="Kalkreuter E."/>
            <person name="Kautsar S.A."/>
            <person name="Yang D."/>
            <person name="Bader C.D."/>
            <person name="Teijaro C.N."/>
            <person name="Fluegel L."/>
            <person name="Davis C.M."/>
            <person name="Simpson J.R."/>
            <person name="Lauterbach L."/>
            <person name="Steele A.D."/>
            <person name="Gui C."/>
            <person name="Meng S."/>
            <person name="Li G."/>
            <person name="Viehrig K."/>
            <person name="Ye F."/>
            <person name="Su P."/>
            <person name="Kiefer A.F."/>
            <person name="Nichols A."/>
            <person name="Cepeda A.J."/>
            <person name="Yan W."/>
            <person name="Fan B."/>
            <person name="Jiang Y."/>
            <person name="Adhikari A."/>
            <person name="Zheng C.-J."/>
            <person name="Schuster L."/>
            <person name="Cowan T.M."/>
            <person name="Smanski M.J."/>
            <person name="Chevrette M.G."/>
            <person name="De Carvalho L.P.S."/>
            <person name="Shen B."/>
        </authorList>
    </citation>
    <scope>NUCLEOTIDE SEQUENCE [LARGE SCALE GENOMIC DNA]</scope>
    <source>
        <strain evidence="2 3">NPDC048274</strain>
    </source>
</reference>
<dbReference type="SUPFAM" id="SSF48452">
    <property type="entry name" value="TPR-like"/>
    <property type="match status" value="1"/>
</dbReference>
<dbReference type="EMBL" id="JBEZLS010000033">
    <property type="protein sequence ID" value="MEU9355645.1"/>
    <property type="molecule type" value="Genomic_DNA"/>
</dbReference>
<proteinExistence type="predicted"/>
<sequence>MALQNLVQGAIMTDRVETAVEVLLPWARTANWSMAKALLACLAPEDAADFGEQADVLGSFAPDRREALLLYRASTTLDSTDLERACVPESDASDWPLSLTYEWLRPWEARGLSRAGRHTEAWRVRYEEWLARPLDTAVVHALALTALRVFTGDTGADDQVREEAARQAISCWAMVLHSVSYWRELGQHSGRSLTADERMAASDALTERIRQALRDDDRAVERPAVDSLELAWEVELTAAGSLPEVMEDVLTPPDWGYDFSFGPGFLDLLSSAGERWKDLVTDVHSAVSEASNEGDETGGRLEGLLSPEGRYLALLESGRFDEVIAGLEAKGTARHGAQENDEPLQGPRRVLGLALFARARAHVEARRWSAAIRDFEGAAAVGVSLTGHEQEIGRAGVHAGFALYKNRAKVDWQAYVGLLERALVMAPHHEQLQRDLAAGCVHLGEQASQRNAHDEARVRFARAYELDPSNEPAVEALNAAETRSAERLLEGYAFSRLPQAIEMLRGVLDRDEAFQPARRALAGALYEHALDTAMNDDRADALSLMQEVHSLSDRDSRRWSPDRGPKYDIASGLYERAVLYDDLDEADLRETLDILTVARSYEVLPEISDLQVSVLADLAELLSADENYDEAIALVRRCPKDVEDRSRLDAAVAEAYARRARRHLGRGDSAAARSDARSARTYASAHQLSLFQVDEADPLW</sequence>
<dbReference type="Proteomes" id="UP001551582">
    <property type="component" value="Unassembled WGS sequence"/>
</dbReference>